<dbReference type="KEGG" id="mauu:NCTC10437_00125"/>
<evidence type="ECO:0000313" key="1">
    <source>
        <dbReference type="EMBL" id="VEG51019.1"/>
    </source>
</evidence>
<evidence type="ECO:0000313" key="2">
    <source>
        <dbReference type="Proteomes" id="UP000279306"/>
    </source>
</evidence>
<sequence>MATRLALRGVELRYVITDHLFRRGPQSIPDIVDDLHHYGFEVTAPASKTVSDALRWEVRRGRLRRLRRGHYGPGVMPRGTEHRIYARAMALRAQAVLLTARDDEQWWNLVSTDW</sequence>
<dbReference type="AlphaFoldDB" id="A0A3S4TRG2"/>
<reference evidence="1 2" key="1">
    <citation type="submission" date="2018-12" db="EMBL/GenBank/DDBJ databases">
        <authorList>
            <consortium name="Pathogen Informatics"/>
        </authorList>
    </citation>
    <scope>NUCLEOTIDE SEQUENCE [LARGE SCALE GENOMIC DNA]</scope>
    <source>
        <strain evidence="1 2">NCTC10437</strain>
    </source>
</reference>
<dbReference type="EMBL" id="LR134356">
    <property type="protein sequence ID" value="VEG51019.1"/>
    <property type="molecule type" value="Genomic_DNA"/>
</dbReference>
<accession>A0A3S4TRG2</accession>
<name>A0A3S4TRG2_MYCAU</name>
<protein>
    <submittedName>
        <fullName evidence="1">Uncharacterized protein</fullName>
    </submittedName>
</protein>
<dbReference type="OrthoDB" id="4639475at2"/>
<organism evidence="1 2">
    <name type="scientific">Mycolicibacterium aurum</name>
    <name type="common">Mycobacterium aurum</name>
    <dbReference type="NCBI Taxonomy" id="1791"/>
    <lineage>
        <taxon>Bacteria</taxon>
        <taxon>Bacillati</taxon>
        <taxon>Actinomycetota</taxon>
        <taxon>Actinomycetes</taxon>
        <taxon>Mycobacteriales</taxon>
        <taxon>Mycobacteriaceae</taxon>
        <taxon>Mycolicibacterium</taxon>
    </lineage>
</organism>
<dbReference type="RefSeq" id="WP_048634907.1">
    <property type="nucleotide sequence ID" value="NZ_CVQQ01000024.1"/>
</dbReference>
<keyword evidence="2" id="KW-1185">Reference proteome</keyword>
<gene>
    <name evidence="1" type="ORF">NCTC10437_00125</name>
</gene>
<dbReference type="Proteomes" id="UP000279306">
    <property type="component" value="Chromosome"/>
</dbReference>
<proteinExistence type="predicted"/>